<feature type="transmembrane region" description="Helical" evidence="7">
    <location>
        <begin position="177"/>
        <end position="195"/>
    </location>
</feature>
<dbReference type="Pfam" id="PF07690">
    <property type="entry name" value="MFS_1"/>
    <property type="match status" value="1"/>
</dbReference>
<dbReference type="InterPro" id="IPR036259">
    <property type="entry name" value="MFS_trans_sf"/>
</dbReference>
<accession>A0A5B8MB83</accession>
<dbReference type="PRINTS" id="PR01035">
    <property type="entry name" value="TCRTETA"/>
</dbReference>
<dbReference type="Proteomes" id="UP000316726">
    <property type="component" value="Chromosome 1"/>
</dbReference>
<feature type="transmembrane region" description="Helical" evidence="7">
    <location>
        <begin position="201"/>
        <end position="221"/>
    </location>
</feature>
<dbReference type="PROSITE" id="PS50850">
    <property type="entry name" value="MFS"/>
    <property type="match status" value="1"/>
</dbReference>
<evidence type="ECO:0000256" key="1">
    <source>
        <dbReference type="ARBA" id="ARBA00004141"/>
    </source>
</evidence>
<keyword evidence="5 7" id="KW-1133">Transmembrane helix</keyword>
<dbReference type="OrthoDB" id="446368at2759"/>
<feature type="transmembrane region" description="Helical" evidence="7">
    <location>
        <begin position="49"/>
        <end position="70"/>
    </location>
</feature>
<feature type="transmembrane region" description="Helical" evidence="7">
    <location>
        <begin position="82"/>
        <end position="105"/>
    </location>
</feature>
<reference evidence="9 10" key="1">
    <citation type="submission" date="2018-07" db="EMBL/GenBank/DDBJ databases">
        <title>The complete nuclear genome of the prasinophyte Chloropicon primus (CCMP1205).</title>
        <authorList>
            <person name="Pombert J.-F."/>
            <person name="Otis C."/>
            <person name="Turmel M."/>
            <person name="Lemieux C."/>
        </authorList>
    </citation>
    <scope>NUCLEOTIDE SEQUENCE [LARGE SCALE GENOMIC DNA]</scope>
    <source>
        <strain evidence="9 10">CCMP1205</strain>
    </source>
</reference>
<evidence type="ECO:0000256" key="6">
    <source>
        <dbReference type="ARBA" id="ARBA00023136"/>
    </source>
</evidence>
<evidence type="ECO:0000256" key="5">
    <source>
        <dbReference type="ARBA" id="ARBA00022989"/>
    </source>
</evidence>
<gene>
    <name evidence="9" type="ORF">A3770_01p01110</name>
</gene>
<dbReference type="AlphaFoldDB" id="A0A5B8MB83"/>
<dbReference type="PANTHER" id="PTHR23506:SF26">
    <property type="entry name" value="MFS-TYPE TRANSPORTER SLC18B1"/>
    <property type="match status" value="1"/>
</dbReference>
<feature type="transmembrane region" description="Helical" evidence="7">
    <location>
        <begin position="117"/>
        <end position="138"/>
    </location>
</feature>
<protein>
    <submittedName>
        <fullName evidence="9">Major facilitator superfamily general substrate transporter</fullName>
    </submittedName>
</protein>
<dbReference type="InterPro" id="IPR001958">
    <property type="entry name" value="Tet-R_TetA/multi-R_MdtG-like"/>
</dbReference>
<evidence type="ECO:0000259" key="8">
    <source>
        <dbReference type="PROSITE" id="PS50850"/>
    </source>
</evidence>
<dbReference type="STRING" id="1764295.A0A5B8MB83"/>
<feature type="transmembrane region" description="Helical" evidence="7">
    <location>
        <begin position="336"/>
        <end position="357"/>
    </location>
</feature>
<sequence>MLNFFGSGSAASGGEDYENETTMLITPNLSEYKEEEGERLFTRRNTPSLVAFFVFVFSSGAFMSIITPFLPLELEKCGAENWLVGLVFSAYPCANLVAVPISTRLSGRRGLGRSKAFALGASLEALFGIAFGYAHVFAPVKWLKWLYLCIRFAQGLGSSIAYTALMGWVSDKFLTRLAVVLGFQEAVGGVGLMLGPALGGLLYGLGGVALPLLAFSCLVLASLPPLVWSMATEKLEAAPSADDDNDGASTLSEILTVSELINASTVNSTAVTLIAAIGFGFIAPIAAPHFEDVLSAQIRPGEVGLLLAIPALLYAVLSPVSGVLAESKYGYKATMFTGILLLLVGFLLLGPLKIFGLENYSKGMWIDQILALILFGIGAAFAFVPALPDMQRSVLHLGPEATNAMAGFFNGMYCLGEATGPLLAGLRDVLSLPFVCFIISLVHLVYILVALYWYMSVKLCQSALRKARSHSSLVDADDPHTAPLLYR</sequence>
<proteinExistence type="inferred from homology"/>
<feature type="transmembrane region" description="Helical" evidence="7">
    <location>
        <begin position="303"/>
        <end position="324"/>
    </location>
</feature>
<evidence type="ECO:0000256" key="2">
    <source>
        <dbReference type="ARBA" id="ARBA00006829"/>
    </source>
</evidence>
<feature type="transmembrane region" description="Helical" evidence="7">
    <location>
        <begin position="369"/>
        <end position="387"/>
    </location>
</feature>
<dbReference type="GO" id="GO:0022857">
    <property type="term" value="F:transmembrane transporter activity"/>
    <property type="evidence" value="ECO:0007669"/>
    <property type="project" value="InterPro"/>
</dbReference>
<evidence type="ECO:0000256" key="4">
    <source>
        <dbReference type="ARBA" id="ARBA00022692"/>
    </source>
</evidence>
<comment type="subcellular location">
    <subcellularLocation>
        <location evidence="1">Membrane</location>
        <topology evidence="1">Multi-pass membrane protein</topology>
    </subcellularLocation>
</comment>
<dbReference type="EMBL" id="CP031034">
    <property type="protein sequence ID" value="QDZ17593.1"/>
    <property type="molecule type" value="Genomic_DNA"/>
</dbReference>
<evidence type="ECO:0000313" key="9">
    <source>
        <dbReference type="EMBL" id="QDZ17593.1"/>
    </source>
</evidence>
<evidence type="ECO:0000256" key="7">
    <source>
        <dbReference type="SAM" id="Phobius"/>
    </source>
</evidence>
<evidence type="ECO:0000313" key="10">
    <source>
        <dbReference type="Proteomes" id="UP000316726"/>
    </source>
</evidence>
<evidence type="ECO:0000256" key="3">
    <source>
        <dbReference type="ARBA" id="ARBA00022448"/>
    </source>
</evidence>
<keyword evidence="6 7" id="KW-0472">Membrane</keyword>
<dbReference type="InterPro" id="IPR020846">
    <property type="entry name" value="MFS_dom"/>
</dbReference>
<feature type="transmembrane region" description="Helical" evidence="7">
    <location>
        <begin position="430"/>
        <end position="455"/>
    </location>
</feature>
<dbReference type="GO" id="GO:0016020">
    <property type="term" value="C:membrane"/>
    <property type="evidence" value="ECO:0007669"/>
    <property type="project" value="UniProtKB-SubCell"/>
</dbReference>
<keyword evidence="10" id="KW-1185">Reference proteome</keyword>
<feature type="domain" description="Major facilitator superfamily (MFS) profile" evidence="8">
    <location>
        <begin position="48"/>
        <end position="458"/>
    </location>
</feature>
<keyword evidence="3" id="KW-0813">Transport</keyword>
<dbReference type="InterPro" id="IPR011701">
    <property type="entry name" value="MFS"/>
</dbReference>
<name>A0A5B8MB83_9CHLO</name>
<dbReference type="SUPFAM" id="SSF103473">
    <property type="entry name" value="MFS general substrate transporter"/>
    <property type="match status" value="1"/>
</dbReference>
<organism evidence="9 10">
    <name type="scientific">Chloropicon primus</name>
    <dbReference type="NCBI Taxonomy" id="1764295"/>
    <lineage>
        <taxon>Eukaryota</taxon>
        <taxon>Viridiplantae</taxon>
        <taxon>Chlorophyta</taxon>
        <taxon>Chloropicophyceae</taxon>
        <taxon>Chloropicales</taxon>
        <taxon>Chloropicaceae</taxon>
        <taxon>Chloropicon</taxon>
    </lineage>
</organism>
<comment type="similarity">
    <text evidence="2">Belongs to the major facilitator superfamily. Vesicular transporter family.</text>
</comment>
<dbReference type="PANTHER" id="PTHR23506">
    <property type="entry name" value="GH10249P"/>
    <property type="match status" value="1"/>
</dbReference>
<keyword evidence="4 7" id="KW-0812">Transmembrane</keyword>
<dbReference type="Gene3D" id="1.20.1250.20">
    <property type="entry name" value="MFS general substrate transporter like domains"/>
    <property type="match status" value="2"/>
</dbReference>
<dbReference type="InterPro" id="IPR050930">
    <property type="entry name" value="MFS_Vesicular_Transporter"/>
</dbReference>